<sequence length="693" mass="78475">MKNRKQKRRSNRSQYRPSHVFAACISVLVVLLLLRIEVQENNQDFSSTMRERQCEDSCYEAITAKYKRQNTTYQRPSSDLASSAVDAIVISTKKEQKNDRKDSEDKTKIGNDEERSGSVEEDDSSDSSEMVEEVNDRNLSRPLHLPPLIEKLVGKHSGDIDTTSEKMRNQSIRPAYSGEVSTSDSMIPSLERNKIRSLRMKTCNEEWENALRWISSWGKAKNSEESQQQNVSTSKSEKNGNVSGSTRKSNESMITSRQFNQLLQQCYSRCNKMPESTTKRTLFTSTSVSRMMSPVLSDGMIMHLLGAFISSAILLFSRQIMERIREHQSKSSIKSLLEEEQAATGTVRVKRQSERKRKRKKAHRGQLARSKNQALKDDNNSWSGNLDNNDSDIEDEEVYNILKGTSSYRINRHSIDMSSDQASKSTNSTASMNTNDSVQTELTLLKENKFNDDQHTERVISKDEKKKNIVYPSKKSLPIPTDTERINAAEKLREFQSIQLNKYIAAQKQKEKGKYSHKTTMKDSGMKVLHKPDSDNKVTPIPASSSLSPPPGFSLPPSTEESNIIHKSHLEYHQSSTTTHINIVNGSDIDSMLYQILDDSNDECIGLQPSKQRNVNIQDTKSIGLGNLLVPNSFYRSDPHDRKWDNFSNKPSVASTHNETTPQCRETDDSTDTAPTEFVPSWGGGANFNAKIW</sequence>
<comment type="caution">
    <text evidence="2">The sequence shown here is derived from an EMBL/GenBank/DDBJ whole genome shotgun (WGS) entry which is preliminary data.</text>
</comment>
<feature type="region of interest" description="Disordered" evidence="1">
    <location>
        <begin position="154"/>
        <end position="184"/>
    </location>
</feature>
<proteinExistence type="predicted"/>
<feature type="region of interest" description="Disordered" evidence="1">
    <location>
        <begin position="338"/>
        <end position="390"/>
    </location>
</feature>
<dbReference type="AlphaFoldDB" id="A0AAD3DB67"/>
<feature type="compositionally biased region" description="Polar residues" evidence="1">
    <location>
        <begin position="416"/>
        <end position="435"/>
    </location>
</feature>
<feature type="region of interest" description="Disordered" evidence="1">
    <location>
        <begin position="415"/>
        <end position="435"/>
    </location>
</feature>
<evidence type="ECO:0000313" key="3">
    <source>
        <dbReference type="Proteomes" id="UP001054902"/>
    </source>
</evidence>
<feature type="region of interest" description="Disordered" evidence="1">
    <location>
        <begin position="646"/>
        <end position="680"/>
    </location>
</feature>
<evidence type="ECO:0000313" key="2">
    <source>
        <dbReference type="EMBL" id="GFH59384.1"/>
    </source>
</evidence>
<feature type="region of interest" description="Disordered" evidence="1">
    <location>
        <begin position="222"/>
        <end position="254"/>
    </location>
</feature>
<organism evidence="2 3">
    <name type="scientific">Chaetoceros tenuissimus</name>
    <dbReference type="NCBI Taxonomy" id="426638"/>
    <lineage>
        <taxon>Eukaryota</taxon>
        <taxon>Sar</taxon>
        <taxon>Stramenopiles</taxon>
        <taxon>Ochrophyta</taxon>
        <taxon>Bacillariophyta</taxon>
        <taxon>Coscinodiscophyceae</taxon>
        <taxon>Chaetocerotophycidae</taxon>
        <taxon>Chaetocerotales</taxon>
        <taxon>Chaetocerotaceae</taxon>
        <taxon>Chaetoceros</taxon>
    </lineage>
</organism>
<feature type="region of interest" description="Disordered" evidence="1">
    <location>
        <begin position="94"/>
        <end position="142"/>
    </location>
</feature>
<evidence type="ECO:0000256" key="1">
    <source>
        <dbReference type="SAM" id="MobiDB-lite"/>
    </source>
</evidence>
<feature type="compositionally biased region" description="Polar residues" evidence="1">
    <location>
        <begin position="646"/>
        <end position="664"/>
    </location>
</feature>
<feature type="compositionally biased region" description="Basic and acidic residues" evidence="1">
    <location>
        <begin position="94"/>
        <end position="118"/>
    </location>
</feature>
<gene>
    <name evidence="2" type="ORF">CTEN210_15860</name>
</gene>
<dbReference type="Proteomes" id="UP001054902">
    <property type="component" value="Unassembled WGS sequence"/>
</dbReference>
<feature type="compositionally biased region" description="Acidic residues" evidence="1">
    <location>
        <begin position="119"/>
        <end position="133"/>
    </location>
</feature>
<name>A0AAD3DB67_9STRA</name>
<dbReference type="EMBL" id="BLLK01000062">
    <property type="protein sequence ID" value="GFH59384.1"/>
    <property type="molecule type" value="Genomic_DNA"/>
</dbReference>
<feature type="compositionally biased region" description="Polar residues" evidence="1">
    <location>
        <begin position="225"/>
        <end position="254"/>
    </location>
</feature>
<protein>
    <submittedName>
        <fullName evidence="2">Uncharacterized protein</fullName>
    </submittedName>
</protein>
<feature type="compositionally biased region" description="Basic and acidic residues" evidence="1">
    <location>
        <begin position="526"/>
        <end position="536"/>
    </location>
</feature>
<keyword evidence="3" id="KW-1185">Reference proteome</keyword>
<feature type="compositionally biased region" description="Basic residues" evidence="1">
    <location>
        <begin position="348"/>
        <end position="366"/>
    </location>
</feature>
<feature type="region of interest" description="Disordered" evidence="1">
    <location>
        <begin position="526"/>
        <end position="560"/>
    </location>
</feature>
<reference evidence="2 3" key="1">
    <citation type="journal article" date="2021" name="Sci. Rep.">
        <title>The genome of the diatom Chaetoceros tenuissimus carries an ancient integrated fragment of an extant virus.</title>
        <authorList>
            <person name="Hongo Y."/>
            <person name="Kimura K."/>
            <person name="Takaki Y."/>
            <person name="Yoshida Y."/>
            <person name="Baba S."/>
            <person name="Kobayashi G."/>
            <person name="Nagasaki K."/>
            <person name="Hano T."/>
            <person name="Tomaru Y."/>
        </authorList>
    </citation>
    <scope>NUCLEOTIDE SEQUENCE [LARGE SCALE GENOMIC DNA]</scope>
    <source>
        <strain evidence="2 3">NIES-3715</strain>
    </source>
</reference>
<accession>A0AAD3DB67</accession>
<feature type="compositionally biased region" description="Basic and acidic residues" evidence="1">
    <location>
        <begin position="154"/>
        <end position="168"/>
    </location>
</feature>